<dbReference type="InterPro" id="IPR011053">
    <property type="entry name" value="Single_hybrid_motif"/>
</dbReference>
<dbReference type="EC" id="2.3.1.-" evidence="8"/>
<dbReference type="SUPFAM" id="SSF51230">
    <property type="entry name" value="Single hybrid motif"/>
    <property type="match status" value="1"/>
</dbReference>
<dbReference type="GO" id="GO:0004742">
    <property type="term" value="F:dihydrolipoyllysine-residue acetyltransferase activity"/>
    <property type="evidence" value="ECO:0007669"/>
    <property type="project" value="UniProtKB-EC"/>
</dbReference>
<comment type="catalytic activity">
    <reaction evidence="7">
        <text>N(6)-[(R)-dihydrolipoyl]-L-lysyl-[protein] + acetyl-CoA = N(6)-[(R)-S(8)-acetyldihydrolipoyl]-L-lysyl-[protein] + CoA</text>
        <dbReference type="Rhea" id="RHEA:17017"/>
        <dbReference type="Rhea" id="RHEA-COMP:10475"/>
        <dbReference type="Rhea" id="RHEA-COMP:10478"/>
        <dbReference type="ChEBI" id="CHEBI:57287"/>
        <dbReference type="ChEBI" id="CHEBI:57288"/>
        <dbReference type="ChEBI" id="CHEBI:83100"/>
        <dbReference type="ChEBI" id="CHEBI:83111"/>
        <dbReference type="EC" id="2.3.1.12"/>
    </reaction>
</comment>
<evidence type="ECO:0000313" key="13">
    <source>
        <dbReference type="Proteomes" id="UP000186096"/>
    </source>
</evidence>
<dbReference type="FunFam" id="2.40.50.100:FF:000023">
    <property type="entry name" value="Dihydrolipoamide acetyltransferase component of pyruvate dehydrogenase complex"/>
    <property type="match status" value="1"/>
</dbReference>
<proteinExistence type="inferred from homology"/>
<dbReference type="Gene3D" id="2.40.50.100">
    <property type="match status" value="1"/>
</dbReference>
<name>A0A1N6QZU1_9ACTN</name>
<dbReference type="PROSITE" id="PS50968">
    <property type="entry name" value="BIOTINYL_LIPOYL"/>
    <property type="match status" value="1"/>
</dbReference>
<dbReference type="Pfam" id="PF00364">
    <property type="entry name" value="Biotin_lipoyl"/>
    <property type="match status" value="1"/>
</dbReference>
<feature type="region of interest" description="Disordered" evidence="9">
    <location>
        <begin position="222"/>
        <end position="249"/>
    </location>
</feature>
<feature type="compositionally biased region" description="Pro residues" evidence="9">
    <location>
        <begin position="91"/>
        <end position="117"/>
    </location>
</feature>
<comment type="similarity">
    <text evidence="2 8">Belongs to the 2-oxoacid dehydrogenase family.</text>
</comment>
<dbReference type="InterPro" id="IPR003016">
    <property type="entry name" value="2-oxoA_DH_lipoyl-BS"/>
</dbReference>
<evidence type="ECO:0000256" key="7">
    <source>
        <dbReference type="ARBA" id="ARBA00048370"/>
    </source>
</evidence>
<evidence type="ECO:0000256" key="2">
    <source>
        <dbReference type="ARBA" id="ARBA00007317"/>
    </source>
</evidence>
<dbReference type="InterPro" id="IPR004167">
    <property type="entry name" value="PSBD"/>
</dbReference>
<keyword evidence="6 8" id="KW-0012">Acyltransferase</keyword>
<feature type="region of interest" description="Disordered" evidence="9">
    <location>
        <begin position="80"/>
        <end position="174"/>
    </location>
</feature>
<dbReference type="CDD" id="cd06849">
    <property type="entry name" value="lipoyl_domain"/>
    <property type="match status" value="1"/>
</dbReference>
<evidence type="ECO:0000313" key="12">
    <source>
        <dbReference type="EMBL" id="SIQ22105.1"/>
    </source>
</evidence>
<keyword evidence="13" id="KW-1185">Reference proteome</keyword>
<evidence type="ECO:0000259" key="10">
    <source>
        <dbReference type="PROSITE" id="PS50968"/>
    </source>
</evidence>
<dbReference type="InterPro" id="IPR000089">
    <property type="entry name" value="Biotin_lipoyl"/>
</dbReference>
<dbReference type="PROSITE" id="PS51826">
    <property type="entry name" value="PSBD"/>
    <property type="match status" value="1"/>
</dbReference>
<feature type="compositionally biased region" description="Pro residues" evidence="9">
    <location>
        <begin position="134"/>
        <end position="150"/>
    </location>
</feature>
<evidence type="ECO:0000256" key="8">
    <source>
        <dbReference type="RuleBase" id="RU003423"/>
    </source>
</evidence>
<accession>A0A1N6QZU1</accession>
<keyword evidence="4" id="KW-0677">Repeat</keyword>
<evidence type="ECO:0000259" key="11">
    <source>
        <dbReference type="PROSITE" id="PS51826"/>
    </source>
</evidence>
<feature type="compositionally biased region" description="Low complexity" evidence="9">
    <location>
        <begin position="118"/>
        <end position="133"/>
    </location>
</feature>
<dbReference type="Proteomes" id="UP000186096">
    <property type="component" value="Unassembled WGS sequence"/>
</dbReference>
<evidence type="ECO:0000256" key="5">
    <source>
        <dbReference type="ARBA" id="ARBA00022823"/>
    </source>
</evidence>
<dbReference type="Gene3D" id="3.30.559.10">
    <property type="entry name" value="Chloramphenicol acetyltransferase-like domain"/>
    <property type="match status" value="1"/>
</dbReference>
<dbReference type="PRINTS" id="PR01217">
    <property type="entry name" value="PRICHEXTENSN"/>
</dbReference>
<feature type="domain" description="Lipoyl-binding" evidence="10">
    <location>
        <begin position="2"/>
        <end position="77"/>
    </location>
</feature>
<dbReference type="STRING" id="58117.SAMN05421833_101184"/>
<protein>
    <recommendedName>
        <fullName evidence="8">Dihydrolipoamide acetyltransferase component of pyruvate dehydrogenase complex</fullName>
        <ecNumber evidence="8">2.3.1.-</ecNumber>
    </recommendedName>
</protein>
<dbReference type="PANTHER" id="PTHR43178:SF5">
    <property type="entry name" value="LIPOAMIDE ACYLTRANSFERASE COMPONENT OF BRANCHED-CHAIN ALPHA-KETO ACID DEHYDROGENASE COMPLEX, MITOCHONDRIAL"/>
    <property type="match status" value="1"/>
</dbReference>
<dbReference type="FunFam" id="3.30.559.10:FF:000007">
    <property type="entry name" value="Dihydrolipoamide acetyltransferase component of pyruvate dehydrogenase complex"/>
    <property type="match status" value="1"/>
</dbReference>
<dbReference type="NCBIfam" id="TIGR02927">
    <property type="entry name" value="SucB_Actino"/>
    <property type="match status" value="1"/>
</dbReference>
<dbReference type="PANTHER" id="PTHR43178">
    <property type="entry name" value="DIHYDROLIPOAMIDE ACETYLTRANSFERASE COMPONENT OF PYRUVATE DEHYDROGENASE COMPLEX"/>
    <property type="match status" value="1"/>
</dbReference>
<sequence>MPVSVTMPQLGESVTEGTVTRWLKKEGDRVEADEPLLEVSTDKVDTEIPSPSAGYLTKIVVAEDETVEVGAELALIDSEAGAAPAAAEPAAPAPAPQPEPEPAPAPAPAAAPEPAPAAPISSIPQPAPAVVTPQPAPPAPAPAPQAPAPQPQASAPAAQPSEPTPLPSSGEGPYVTPLVRKLAAEHGVDLEALTGTGVGGRIRKQDVIEAARVQREQAAAAAAAPAPQAAPAPAQAPAAPAAAAAPAASEVRVDTTLRGRTEKMSRLRQTIAKRMVESLQVSAQLTTVVEVDVTRIARLRDRAKAEFLQREGVKLSFMPFFAIAAIEALKQHPKLNATINSETNEVTYFDVEHLGFATDTERGLLVPVIKNAGDLNIAGLARKIADLAERTRTNKVSPDEITGGTFTLTNTGSRGALFDTPILNQPQVGMLGTGAVVKRPVVVDTPEGEVIAVRSMVYLALSYDHRLVDGADAARFLTTIKHRLEEGRFEAQLGLA</sequence>
<dbReference type="EMBL" id="FTNI01000001">
    <property type="protein sequence ID" value="SIQ22105.1"/>
    <property type="molecule type" value="Genomic_DNA"/>
</dbReference>
<dbReference type="Pfam" id="PF02817">
    <property type="entry name" value="E3_binding"/>
    <property type="match status" value="1"/>
</dbReference>
<dbReference type="Pfam" id="PF00198">
    <property type="entry name" value="2-oxoacid_dh"/>
    <property type="match status" value="1"/>
</dbReference>
<dbReference type="RefSeq" id="WP_076431950.1">
    <property type="nucleotide sequence ID" value="NZ_FTNI01000001.1"/>
</dbReference>
<keyword evidence="3 8" id="KW-0808">Transferase</keyword>
<feature type="domain" description="Peripheral subunit-binding (PSBD)" evidence="11">
    <location>
        <begin position="174"/>
        <end position="211"/>
    </location>
</feature>
<evidence type="ECO:0000256" key="6">
    <source>
        <dbReference type="ARBA" id="ARBA00023315"/>
    </source>
</evidence>
<dbReference type="GO" id="GO:0031405">
    <property type="term" value="F:lipoic acid binding"/>
    <property type="evidence" value="ECO:0007669"/>
    <property type="project" value="TreeGrafter"/>
</dbReference>
<dbReference type="AlphaFoldDB" id="A0A1N6QZU1"/>
<dbReference type="SUPFAM" id="SSF47005">
    <property type="entry name" value="Peripheral subunit-binding domain of 2-oxo acid dehydrogenase complex"/>
    <property type="match status" value="1"/>
</dbReference>
<dbReference type="InterPro" id="IPR014276">
    <property type="entry name" value="2-oxoglutarate_DH_E2"/>
</dbReference>
<evidence type="ECO:0000256" key="4">
    <source>
        <dbReference type="ARBA" id="ARBA00022737"/>
    </source>
</evidence>
<evidence type="ECO:0000256" key="1">
    <source>
        <dbReference type="ARBA" id="ARBA00001938"/>
    </source>
</evidence>
<dbReference type="Gene3D" id="4.10.320.10">
    <property type="entry name" value="E3-binding domain"/>
    <property type="match status" value="1"/>
</dbReference>
<gene>
    <name evidence="12" type="ORF">SAMN05421833_101184</name>
</gene>
<evidence type="ECO:0000256" key="9">
    <source>
        <dbReference type="SAM" id="MobiDB-lite"/>
    </source>
</evidence>
<feature type="compositionally biased region" description="Low complexity" evidence="9">
    <location>
        <begin position="222"/>
        <end position="248"/>
    </location>
</feature>
<dbReference type="InterPro" id="IPR001078">
    <property type="entry name" value="2-oxoacid_DH_actylTfrase"/>
</dbReference>
<keyword evidence="5 8" id="KW-0450">Lipoyl</keyword>
<evidence type="ECO:0000256" key="3">
    <source>
        <dbReference type="ARBA" id="ARBA00022679"/>
    </source>
</evidence>
<dbReference type="InterPro" id="IPR050743">
    <property type="entry name" value="2-oxoacid_DH_E2_comp"/>
</dbReference>
<dbReference type="GO" id="GO:0005737">
    <property type="term" value="C:cytoplasm"/>
    <property type="evidence" value="ECO:0007669"/>
    <property type="project" value="TreeGrafter"/>
</dbReference>
<dbReference type="SUPFAM" id="SSF52777">
    <property type="entry name" value="CoA-dependent acyltransferases"/>
    <property type="match status" value="1"/>
</dbReference>
<reference evidence="13" key="1">
    <citation type="submission" date="2017-01" db="EMBL/GenBank/DDBJ databases">
        <authorList>
            <person name="Varghese N."/>
            <person name="Submissions S."/>
        </authorList>
    </citation>
    <scope>NUCLEOTIDE SEQUENCE [LARGE SCALE GENOMIC DNA]</scope>
    <source>
        <strain evidence="13">ATCC 12950</strain>
    </source>
</reference>
<dbReference type="PROSITE" id="PS00189">
    <property type="entry name" value="LIPOYL"/>
    <property type="match status" value="1"/>
</dbReference>
<feature type="compositionally biased region" description="Low complexity" evidence="9">
    <location>
        <begin position="151"/>
        <end position="161"/>
    </location>
</feature>
<organism evidence="12 13">
    <name type="scientific">Microbispora rosea</name>
    <dbReference type="NCBI Taxonomy" id="58117"/>
    <lineage>
        <taxon>Bacteria</taxon>
        <taxon>Bacillati</taxon>
        <taxon>Actinomycetota</taxon>
        <taxon>Actinomycetes</taxon>
        <taxon>Streptosporangiales</taxon>
        <taxon>Streptosporangiaceae</taxon>
        <taxon>Microbispora</taxon>
    </lineage>
</organism>
<dbReference type="OrthoDB" id="9805770at2"/>
<dbReference type="InterPro" id="IPR023213">
    <property type="entry name" value="CAT-like_dom_sf"/>
</dbReference>
<comment type="cofactor">
    <cofactor evidence="1 8">
        <name>(R)-lipoate</name>
        <dbReference type="ChEBI" id="CHEBI:83088"/>
    </cofactor>
</comment>
<dbReference type="InterPro" id="IPR036625">
    <property type="entry name" value="E3-bd_dom_sf"/>
</dbReference>